<dbReference type="HAMAP" id="MF_01018">
    <property type="entry name" value="HisG_Short"/>
    <property type="match status" value="1"/>
</dbReference>
<dbReference type="InterPro" id="IPR024893">
    <property type="entry name" value="ATP_PRibTrfase_HisG_short"/>
</dbReference>
<dbReference type="GO" id="GO:0140096">
    <property type="term" value="F:catalytic activity, acting on a protein"/>
    <property type="evidence" value="ECO:0007669"/>
    <property type="project" value="UniProtKB-ARBA"/>
</dbReference>
<comment type="pathway">
    <text evidence="3 15">Amino-acid biosynthesis; L-histidine biosynthesis; L-histidine from 5-phospho-alpha-D-ribose 1-diphosphate: step 1/9.</text>
</comment>
<dbReference type="EC" id="2.4.2.17" evidence="5 15"/>
<evidence type="ECO:0000259" key="17">
    <source>
        <dbReference type="Pfam" id="PF13393"/>
    </source>
</evidence>
<dbReference type="Pfam" id="PF01634">
    <property type="entry name" value="HisG"/>
    <property type="match status" value="1"/>
</dbReference>
<keyword evidence="8 15" id="KW-0028">Amino-acid biosynthesis</keyword>
<dbReference type="InterPro" id="IPR045864">
    <property type="entry name" value="aa-tRNA-synth_II/BPL/LPL"/>
</dbReference>
<evidence type="ECO:0000256" key="10">
    <source>
        <dbReference type="ARBA" id="ARBA00022679"/>
    </source>
</evidence>
<comment type="similarity">
    <text evidence="4 15">Belongs to the ATP phosphoribosyltransferase family. Short subfamily.</text>
</comment>
<comment type="catalytic activity">
    <reaction evidence="1 15">
        <text>1-(5-phospho-beta-D-ribosyl)-ATP + diphosphate = 5-phospho-alpha-D-ribose 1-diphosphate + ATP</text>
        <dbReference type="Rhea" id="RHEA:18473"/>
        <dbReference type="ChEBI" id="CHEBI:30616"/>
        <dbReference type="ChEBI" id="CHEBI:33019"/>
        <dbReference type="ChEBI" id="CHEBI:58017"/>
        <dbReference type="ChEBI" id="CHEBI:73183"/>
        <dbReference type="EC" id="2.4.2.17"/>
    </reaction>
</comment>
<dbReference type="Pfam" id="PF13393">
    <property type="entry name" value="tRNA-synt_His"/>
    <property type="match status" value="1"/>
</dbReference>
<evidence type="ECO:0000256" key="9">
    <source>
        <dbReference type="ARBA" id="ARBA00022676"/>
    </source>
</evidence>
<dbReference type="PANTHER" id="PTHR21403">
    <property type="entry name" value="ATP PHOSPHORIBOSYLTRANSFERASE ATP-PRTASE"/>
    <property type="match status" value="1"/>
</dbReference>
<evidence type="ECO:0000256" key="7">
    <source>
        <dbReference type="ARBA" id="ARBA00022490"/>
    </source>
</evidence>
<keyword evidence="10 15" id="KW-0808">Transferase</keyword>
<evidence type="ECO:0000256" key="12">
    <source>
        <dbReference type="ARBA" id="ARBA00022840"/>
    </source>
</evidence>
<keyword evidence="7 15" id="KW-0963">Cytoplasm</keyword>
<evidence type="ECO:0000256" key="2">
    <source>
        <dbReference type="ARBA" id="ARBA00004496"/>
    </source>
</evidence>
<evidence type="ECO:0000256" key="4">
    <source>
        <dbReference type="ARBA" id="ARBA00009489"/>
    </source>
</evidence>
<gene>
    <name evidence="15" type="primary">hisG</name>
    <name evidence="18" type="ORF">GTU77_02835</name>
</gene>
<keyword evidence="12 15" id="KW-0067">ATP-binding</keyword>
<protein>
    <recommendedName>
        <fullName evidence="6 15">ATP phosphoribosyltransferase</fullName>
        <shortName evidence="15">ATP-PRT</shortName>
        <shortName evidence="15">ATP-PRTase</shortName>
        <ecNumber evidence="5 15">2.4.2.17</ecNumber>
    </recommendedName>
</protein>
<organism evidence="18 19">
    <name type="scientific">Weissella confusa</name>
    <name type="common">Lactobacillus confusus</name>
    <dbReference type="NCBI Taxonomy" id="1583"/>
    <lineage>
        <taxon>Bacteria</taxon>
        <taxon>Bacillati</taxon>
        <taxon>Bacillota</taxon>
        <taxon>Bacilli</taxon>
        <taxon>Lactobacillales</taxon>
        <taxon>Lactobacillaceae</taxon>
        <taxon>Weissella</taxon>
    </lineage>
</organism>
<dbReference type="AlphaFoldDB" id="A0AAJ2YVZ5"/>
<comment type="domain">
    <text evidence="15">Lacks the C-terminal regulatory region which is replaced by HisZ.</text>
</comment>
<sequence>MQPIALPAGARDEFGETLQKKLVITQEIINYYNEQQYQPIATSLIEQSTVFAHTPTQKMLSVLGEEVALRADMTLPVARFVRAMKLNQPNINLYYLGDVFRPTEPLSGTYNQTTQMGIELIGVADCSAEIEAIERMIETSRIAGFKTVEVELSDVRLMPALLQTWQVPQYLQSDLMDAVYNKELTNFVALLDQTTLNKAIKTTFRDLPLMFRQSDQILAALPNTEPLRGIVQRLQEIKATVLADFPDAIVTYDLAAKPEQSYYTGTMFKGYTADAAGYVFSGGRYDQLLSDYKGHALPAVGAALGIDNLMNLSQTQEADQPVTFVLAKGRVADAVLPILKQAGVDVSSLDNRQRRLIFKSDNQRLAFILVKSQDVVKYLDRGIGDVGIVGSDVLEELDQLTHYNMLDLKTGQAKFILASLPSWDMSRTGRKKIATKYPQVTKRYFEAKGEDVEMIKLEGSVELAPLTGLADAIVDLTETGRTLAENHLKIFEDISAISTRLVVTPNALRQHEVAIKQLVQSLQTQLVKGEKYDD</sequence>
<dbReference type="GO" id="GO:0005737">
    <property type="term" value="C:cytoplasm"/>
    <property type="evidence" value="ECO:0007669"/>
    <property type="project" value="UniProtKB-SubCell"/>
</dbReference>
<dbReference type="InterPro" id="IPR013820">
    <property type="entry name" value="ATP_PRibTrfase_cat"/>
</dbReference>
<dbReference type="GO" id="GO:0000105">
    <property type="term" value="P:L-histidine biosynthetic process"/>
    <property type="evidence" value="ECO:0007669"/>
    <property type="project" value="UniProtKB-UniRule"/>
</dbReference>
<dbReference type="SUPFAM" id="SSF55681">
    <property type="entry name" value="Class II aaRS and biotin synthetases"/>
    <property type="match status" value="1"/>
</dbReference>
<proteinExistence type="inferred from homology"/>
<feature type="domain" description="ATP phosphoribosyltransferase catalytic" evidence="16">
    <location>
        <begin position="371"/>
        <end position="523"/>
    </location>
</feature>
<name>A0AAJ2YVZ5_WEICO</name>
<dbReference type="Gene3D" id="3.40.190.10">
    <property type="entry name" value="Periplasmic binding protein-like II"/>
    <property type="match status" value="2"/>
</dbReference>
<dbReference type="Gene3D" id="3.30.930.10">
    <property type="entry name" value="Bira Bifunctional Protein, Domain 2"/>
    <property type="match status" value="1"/>
</dbReference>
<evidence type="ECO:0000256" key="3">
    <source>
        <dbReference type="ARBA" id="ARBA00004667"/>
    </source>
</evidence>
<dbReference type="InterPro" id="IPR018198">
    <property type="entry name" value="ATP_PRibTrfase_CS"/>
</dbReference>
<evidence type="ECO:0000313" key="19">
    <source>
        <dbReference type="Proteomes" id="UP000719917"/>
    </source>
</evidence>
<evidence type="ECO:0000256" key="1">
    <source>
        <dbReference type="ARBA" id="ARBA00000915"/>
    </source>
</evidence>
<evidence type="ECO:0000256" key="8">
    <source>
        <dbReference type="ARBA" id="ARBA00022605"/>
    </source>
</evidence>
<dbReference type="CDD" id="cd13595">
    <property type="entry name" value="PBP2_HisGs"/>
    <property type="match status" value="1"/>
</dbReference>
<dbReference type="NCBIfam" id="TIGR00070">
    <property type="entry name" value="hisG"/>
    <property type="match status" value="1"/>
</dbReference>
<comment type="subunit">
    <text evidence="15">Heteromultimer composed of HisG and HisZ subunits.</text>
</comment>
<evidence type="ECO:0000256" key="15">
    <source>
        <dbReference type="HAMAP-Rule" id="MF_01018"/>
    </source>
</evidence>
<dbReference type="PROSITE" id="PS01316">
    <property type="entry name" value="ATP_P_PHORIBOSYLTR"/>
    <property type="match status" value="1"/>
</dbReference>
<dbReference type="FunFam" id="3.40.190.10:FF:000008">
    <property type="entry name" value="ATP phosphoribosyltransferase"/>
    <property type="match status" value="1"/>
</dbReference>
<keyword evidence="9 15" id="KW-0328">Glycosyltransferase</keyword>
<comment type="caution">
    <text evidence="18">The sequence shown here is derived from an EMBL/GenBank/DDBJ whole genome shotgun (WGS) entry which is preliminary data.</text>
</comment>
<dbReference type="Proteomes" id="UP000719917">
    <property type="component" value="Unassembled WGS sequence"/>
</dbReference>
<dbReference type="GO" id="GO:0005524">
    <property type="term" value="F:ATP binding"/>
    <property type="evidence" value="ECO:0007669"/>
    <property type="project" value="UniProtKB-KW"/>
</dbReference>
<evidence type="ECO:0000313" key="18">
    <source>
        <dbReference type="EMBL" id="NBA11154.1"/>
    </source>
</evidence>
<dbReference type="EMBL" id="JAAAMQ010000003">
    <property type="protein sequence ID" value="NBA11154.1"/>
    <property type="molecule type" value="Genomic_DNA"/>
</dbReference>
<evidence type="ECO:0000256" key="13">
    <source>
        <dbReference type="ARBA" id="ARBA00023102"/>
    </source>
</evidence>
<feature type="domain" description="Class II Histidinyl-tRNA synthetase (HisRS)-like catalytic core" evidence="17">
    <location>
        <begin position="19"/>
        <end position="309"/>
    </location>
</feature>
<comment type="subcellular location">
    <subcellularLocation>
        <location evidence="2 15">Cytoplasm</location>
    </subcellularLocation>
</comment>
<keyword evidence="11 15" id="KW-0547">Nucleotide-binding</keyword>
<dbReference type="InterPro" id="IPR041715">
    <property type="entry name" value="HisRS-like_core"/>
</dbReference>
<dbReference type="PANTHER" id="PTHR21403:SF8">
    <property type="entry name" value="ATP PHOSPHORIBOSYLTRANSFERASE"/>
    <property type="match status" value="1"/>
</dbReference>
<reference evidence="18" key="1">
    <citation type="submission" date="2020-01" db="EMBL/GenBank/DDBJ databases">
        <title>First Reported Case and Whole Genome of Weissella confusa in an Equid.</title>
        <authorList>
            <person name="Little S.V."/>
            <person name="Lawhon S.D."/>
        </authorList>
    </citation>
    <scope>NUCLEOTIDE SEQUENCE</scope>
    <source>
        <strain evidence="18">718955</strain>
    </source>
</reference>
<evidence type="ECO:0000256" key="11">
    <source>
        <dbReference type="ARBA" id="ARBA00022741"/>
    </source>
</evidence>
<comment type="function">
    <text evidence="14 15">Catalyzes the condensation of ATP and 5-phosphoribose 1-diphosphate to form N'-(5'-phosphoribosyl)-ATP (PR-ATP). Has a crucial role in the pathway because the rate of histidine biosynthesis seems to be controlled primarily by regulation of HisG enzymatic activity.</text>
</comment>
<accession>A0AAJ2YVZ5</accession>
<dbReference type="RefSeq" id="WP_135798533.1">
    <property type="nucleotide sequence ID" value="NZ_CP027565.1"/>
</dbReference>
<evidence type="ECO:0000256" key="6">
    <source>
        <dbReference type="ARBA" id="ARBA00020998"/>
    </source>
</evidence>
<evidence type="ECO:0000256" key="14">
    <source>
        <dbReference type="ARBA" id="ARBA00024861"/>
    </source>
</evidence>
<keyword evidence="13 15" id="KW-0368">Histidine biosynthesis</keyword>
<evidence type="ECO:0000259" key="16">
    <source>
        <dbReference type="Pfam" id="PF01634"/>
    </source>
</evidence>
<dbReference type="InterPro" id="IPR001348">
    <property type="entry name" value="ATP_PRibTrfase_HisG"/>
</dbReference>
<dbReference type="GO" id="GO:0003879">
    <property type="term" value="F:ATP phosphoribosyltransferase activity"/>
    <property type="evidence" value="ECO:0007669"/>
    <property type="project" value="UniProtKB-UniRule"/>
</dbReference>
<evidence type="ECO:0000256" key="5">
    <source>
        <dbReference type="ARBA" id="ARBA00011946"/>
    </source>
</evidence>
<dbReference type="SUPFAM" id="SSF53850">
    <property type="entry name" value="Periplasmic binding protein-like II"/>
    <property type="match status" value="1"/>
</dbReference>